<reference evidence="3 4" key="1">
    <citation type="journal article" date="2012" name="Stand. Genomic Sci.">
        <title>Complete genome sequence of the sulfur compounds oxidizing chemolithoautotroph Sulfuricurvum kujiense type strain (YK-1(T)).</title>
        <authorList>
            <person name="Han C."/>
            <person name="Kotsyurbenko O."/>
            <person name="Chertkov O."/>
            <person name="Held B."/>
            <person name="Lapidus A."/>
            <person name="Nolan M."/>
            <person name="Lucas S."/>
            <person name="Hammon N."/>
            <person name="Deshpande S."/>
            <person name="Cheng J.F."/>
            <person name="Tapia R."/>
            <person name="Goodwin L.A."/>
            <person name="Pitluck S."/>
            <person name="Liolios K."/>
            <person name="Pagani I."/>
            <person name="Ivanova N."/>
            <person name="Mavromatis K."/>
            <person name="Mikhailova N."/>
            <person name="Pati A."/>
            <person name="Chen A."/>
            <person name="Palaniappan K."/>
            <person name="Land M."/>
            <person name="Hauser L."/>
            <person name="Chang Y.J."/>
            <person name="Jeffries C.D."/>
            <person name="Brambilla E.M."/>
            <person name="Rohde M."/>
            <person name="Spring S."/>
            <person name="Sikorski J."/>
            <person name="Goker M."/>
            <person name="Woyke T."/>
            <person name="Bristow J."/>
            <person name="Eisen J.A."/>
            <person name="Markowitz V."/>
            <person name="Hugenholtz P."/>
            <person name="Kyrpides N.C."/>
            <person name="Klenk H.P."/>
            <person name="Detter J.C."/>
        </authorList>
    </citation>
    <scope>NUCLEOTIDE SEQUENCE [LARGE SCALE GENOMIC DNA]</scope>
    <source>
        <strain evidence="4">ATCC BAA-921 / DSM 16994 / JCM 11577 / YK-1</strain>
    </source>
</reference>
<keyword evidence="4" id="KW-1185">Reference proteome</keyword>
<dbReference type="InterPro" id="IPR011330">
    <property type="entry name" value="Glyco_hydro/deAcase_b/a-brl"/>
</dbReference>
<dbReference type="Proteomes" id="UP000008721">
    <property type="component" value="Chromosome"/>
</dbReference>
<evidence type="ECO:0000313" key="4">
    <source>
        <dbReference type="Proteomes" id="UP000008721"/>
    </source>
</evidence>
<name>E4U1V0_SULKY</name>
<dbReference type="eggNOG" id="COG0726">
    <property type="taxonomic scope" value="Bacteria"/>
</dbReference>
<dbReference type="OrthoDB" id="9776235at2"/>
<dbReference type="InterPro" id="IPR051398">
    <property type="entry name" value="Polysacch_Deacetylase"/>
</dbReference>
<dbReference type="GO" id="GO:0016810">
    <property type="term" value="F:hydrolase activity, acting on carbon-nitrogen (but not peptide) bonds"/>
    <property type="evidence" value="ECO:0007669"/>
    <property type="project" value="InterPro"/>
</dbReference>
<keyword evidence="1" id="KW-0732">Signal</keyword>
<dbReference type="SUPFAM" id="SSF88713">
    <property type="entry name" value="Glycoside hydrolase/deacetylase"/>
    <property type="match status" value="1"/>
</dbReference>
<dbReference type="GO" id="GO:0005975">
    <property type="term" value="P:carbohydrate metabolic process"/>
    <property type="evidence" value="ECO:0007669"/>
    <property type="project" value="InterPro"/>
</dbReference>
<dbReference type="AlphaFoldDB" id="E4U1V0"/>
<dbReference type="PANTHER" id="PTHR34216">
    <property type="match status" value="1"/>
</dbReference>
<dbReference type="Gene3D" id="3.20.20.370">
    <property type="entry name" value="Glycoside hydrolase/deacetylase"/>
    <property type="match status" value="1"/>
</dbReference>
<feature type="domain" description="NodB homology" evidence="2">
    <location>
        <begin position="81"/>
        <end position="265"/>
    </location>
</feature>
<dbReference type="CDD" id="cd10918">
    <property type="entry name" value="CE4_NodB_like_5s_6s"/>
    <property type="match status" value="1"/>
</dbReference>
<organism evidence="3 4">
    <name type="scientific">Sulfuricurvum kujiense (strain ATCC BAA-921 / DSM 16994 / JCM 11577 / YK-1)</name>
    <dbReference type="NCBI Taxonomy" id="709032"/>
    <lineage>
        <taxon>Bacteria</taxon>
        <taxon>Pseudomonadati</taxon>
        <taxon>Campylobacterota</taxon>
        <taxon>Epsilonproteobacteria</taxon>
        <taxon>Campylobacterales</taxon>
        <taxon>Sulfurimonadaceae</taxon>
        <taxon>Sulfuricurvum</taxon>
    </lineage>
</organism>
<gene>
    <name evidence="3" type="ordered locus">Sulku_0802</name>
</gene>
<dbReference type="STRING" id="709032.Sulku_0802"/>
<evidence type="ECO:0000256" key="1">
    <source>
        <dbReference type="ARBA" id="ARBA00022729"/>
    </source>
</evidence>
<evidence type="ECO:0000313" key="3">
    <source>
        <dbReference type="EMBL" id="ADR33468.1"/>
    </source>
</evidence>
<evidence type="ECO:0000259" key="2">
    <source>
        <dbReference type="PROSITE" id="PS51677"/>
    </source>
</evidence>
<dbReference type="PROSITE" id="PS51677">
    <property type="entry name" value="NODB"/>
    <property type="match status" value="1"/>
</dbReference>
<dbReference type="HOGENOM" id="CLU_030024_10_0_7"/>
<protein>
    <submittedName>
        <fullName evidence="3">Polysaccharide deacetylase</fullName>
    </submittedName>
</protein>
<dbReference type="Pfam" id="PF01522">
    <property type="entry name" value="Polysacc_deac_1"/>
    <property type="match status" value="1"/>
</dbReference>
<accession>E4U1V0</accession>
<sequence>MVRLVVILAVLMGVLWGAASDRKVPVLCYHRFGTEVVDSMTIKSAAFTEQMEWLKANGYTVIPLDTAVGYLQGKIKSIPAKSVVITVDDGHKSVYSDMATIVKKYRIPVTLFIYPSAISNAKYAMTWDQIRELETTKLFHVESHTYWHPNFNHEKKKLSSEEYAKSVDKQLGGAKKKLEEKTGHEIKYLAWVFGIYDDTLLVDAKKSGYTTAFTIDRKHASSTDNMMALGRYMVISKHTIKDFERMVNGSEEKMPQGKNNLKMTY</sequence>
<proteinExistence type="predicted"/>
<dbReference type="InterPro" id="IPR002509">
    <property type="entry name" value="NODB_dom"/>
</dbReference>
<dbReference type="PANTHER" id="PTHR34216:SF7">
    <property type="entry name" value="POLY-BETA-1,6-N-ACETYL-D-GLUCOSAMINE N-DEACETYLASE"/>
    <property type="match status" value="1"/>
</dbReference>
<dbReference type="EMBL" id="CP002355">
    <property type="protein sequence ID" value="ADR33468.1"/>
    <property type="molecule type" value="Genomic_DNA"/>
</dbReference>
<dbReference type="KEGG" id="sku:Sulku_0802"/>